<gene>
    <name evidence="2" type="ORF">HZZ13_24370</name>
</gene>
<feature type="region of interest" description="Disordered" evidence="1">
    <location>
        <begin position="35"/>
        <end position="57"/>
    </location>
</feature>
<accession>A0ABS0PUK8</accession>
<proteinExistence type="predicted"/>
<evidence type="ECO:0000256" key="1">
    <source>
        <dbReference type="SAM" id="MobiDB-lite"/>
    </source>
</evidence>
<name>A0ABS0PUK8_9BRAD</name>
<dbReference type="Proteomes" id="UP000807370">
    <property type="component" value="Unassembled WGS sequence"/>
</dbReference>
<comment type="caution">
    <text evidence="2">The sequence shown here is derived from an EMBL/GenBank/DDBJ whole genome shotgun (WGS) entry which is preliminary data.</text>
</comment>
<keyword evidence="3" id="KW-1185">Reference proteome</keyword>
<dbReference type="RefSeq" id="WP_197962043.1">
    <property type="nucleotide sequence ID" value="NZ_JACCHP010000017.1"/>
</dbReference>
<protein>
    <submittedName>
        <fullName evidence="2">Uncharacterized protein</fullName>
    </submittedName>
</protein>
<reference evidence="2 3" key="1">
    <citation type="submission" date="2020-07" db="EMBL/GenBank/DDBJ databases">
        <title>Bradyrhizobium diversity isolated from nodules of indigenous legumes of Western Australia.</title>
        <authorList>
            <person name="Klepa M.S."/>
        </authorList>
    </citation>
    <scope>NUCLEOTIDE SEQUENCE [LARGE SCALE GENOMIC DNA]</scope>
    <source>
        <strain evidence="2 3">CNPSo 4010</strain>
    </source>
</reference>
<sequence length="57" mass="6717">MPVFWPLPVEHEQAEYMRQIVRECRELLKQPLPDTFLGRKTHEPFPPESDATPNEKG</sequence>
<evidence type="ECO:0000313" key="3">
    <source>
        <dbReference type="Proteomes" id="UP000807370"/>
    </source>
</evidence>
<evidence type="ECO:0000313" key="2">
    <source>
        <dbReference type="EMBL" id="MBH5400889.1"/>
    </source>
</evidence>
<dbReference type="EMBL" id="JACCHP010000017">
    <property type="protein sequence ID" value="MBH5400889.1"/>
    <property type="molecule type" value="Genomic_DNA"/>
</dbReference>
<organism evidence="2 3">
    <name type="scientific">Bradyrhizobium agreste</name>
    <dbReference type="NCBI Taxonomy" id="2751811"/>
    <lineage>
        <taxon>Bacteria</taxon>
        <taxon>Pseudomonadati</taxon>
        <taxon>Pseudomonadota</taxon>
        <taxon>Alphaproteobacteria</taxon>
        <taxon>Hyphomicrobiales</taxon>
        <taxon>Nitrobacteraceae</taxon>
        <taxon>Bradyrhizobium</taxon>
    </lineage>
</organism>